<feature type="non-terminal residue" evidence="1">
    <location>
        <position position="1"/>
    </location>
</feature>
<evidence type="ECO:0000313" key="1">
    <source>
        <dbReference type="EMBL" id="KAF5890362.1"/>
    </source>
</evidence>
<dbReference type="AlphaFoldDB" id="A0A8J4U6N7"/>
<gene>
    <name evidence="1" type="ORF">DAT39_019932</name>
</gene>
<evidence type="ECO:0000313" key="2">
    <source>
        <dbReference type="Proteomes" id="UP000727407"/>
    </source>
</evidence>
<comment type="caution">
    <text evidence="1">The sequence shown here is derived from an EMBL/GenBank/DDBJ whole genome shotgun (WGS) entry which is preliminary data.</text>
</comment>
<keyword evidence="2" id="KW-1185">Reference proteome</keyword>
<sequence>MSFTPAQIFEFVNITTVMSLMTPEGLLKSATCSLQRGSAAWGSRRYKERSKE</sequence>
<dbReference type="EMBL" id="QNUK01000693">
    <property type="protein sequence ID" value="KAF5890362.1"/>
    <property type="molecule type" value="Genomic_DNA"/>
</dbReference>
<reference evidence="1" key="1">
    <citation type="submission" date="2020-07" db="EMBL/GenBank/DDBJ databases">
        <title>Clarias magur genome sequencing, assembly and annotation.</title>
        <authorList>
            <person name="Kushwaha B."/>
            <person name="Kumar R."/>
            <person name="Das P."/>
            <person name="Joshi C.G."/>
            <person name="Kumar D."/>
            <person name="Nagpure N.S."/>
            <person name="Pandey M."/>
            <person name="Agarwal S."/>
            <person name="Srivastava S."/>
            <person name="Singh M."/>
            <person name="Sahoo L."/>
            <person name="Jayasankar P."/>
            <person name="Meher P.K."/>
            <person name="Koringa P.G."/>
            <person name="Iquebal M.A."/>
            <person name="Das S.P."/>
            <person name="Bit A."/>
            <person name="Patnaik S."/>
            <person name="Patel N."/>
            <person name="Shah T.M."/>
            <person name="Hinsu A."/>
            <person name="Jena J.K."/>
        </authorList>
    </citation>
    <scope>NUCLEOTIDE SEQUENCE</scope>
    <source>
        <strain evidence="1">CIFAMagur01</strain>
        <tissue evidence="1">Testis</tissue>
    </source>
</reference>
<protein>
    <submittedName>
        <fullName evidence="1">Uncharacterized protein</fullName>
    </submittedName>
</protein>
<accession>A0A8J4U6N7</accession>
<proteinExistence type="predicted"/>
<dbReference type="Proteomes" id="UP000727407">
    <property type="component" value="Unassembled WGS sequence"/>
</dbReference>
<organism evidence="1 2">
    <name type="scientific">Clarias magur</name>
    <name type="common">Asian catfish</name>
    <name type="synonym">Macropteronotus magur</name>
    <dbReference type="NCBI Taxonomy" id="1594786"/>
    <lineage>
        <taxon>Eukaryota</taxon>
        <taxon>Metazoa</taxon>
        <taxon>Chordata</taxon>
        <taxon>Craniata</taxon>
        <taxon>Vertebrata</taxon>
        <taxon>Euteleostomi</taxon>
        <taxon>Actinopterygii</taxon>
        <taxon>Neopterygii</taxon>
        <taxon>Teleostei</taxon>
        <taxon>Ostariophysi</taxon>
        <taxon>Siluriformes</taxon>
        <taxon>Clariidae</taxon>
        <taxon>Clarias</taxon>
    </lineage>
</organism>
<name>A0A8J4U6N7_CLAMG</name>